<dbReference type="GO" id="GO:0046854">
    <property type="term" value="P:phosphatidylinositol phosphate biosynthetic process"/>
    <property type="evidence" value="ECO:0007669"/>
    <property type="project" value="TreeGrafter"/>
</dbReference>
<reference evidence="6" key="1">
    <citation type="submission" date="2015-12" db="EMBL/GenBank/DDBJ databases">
        <title>De novo transcriptome assembly of four potential Pierce s Disease insect vectors from Arizona vineyards.</title>
        <authorList>
            <person name="Tassone E.E."/>
        </authorList>
    </citation>
    <scope>NUCLEOTIDE SEQUENCE</scope>
</reference>
<dbReference type="EMBL" id="GEDC01025878">
    <property type="protein sequence ID" value="JAS11420.1"/>
    <property type="molecule type" value="Transcribed_RNA"/>
</dbReference>
<dbReference type="CDD" id="cd09942">
    <property type="entry name" value="SH2_nSH2_p85_like"/>
    <property type="match status" value="1"/>
</dbReference>
<gene>
    <name evidence="7" type="ORF">g.10410</name>
    <name evidence="6" type="ORF">g.10412</name>
</gene>
<dbReference type="Pfam" id="PF00017">
    <property type="entry name" value="SH2"/>
    <property type="match status" value="2"/>
</dbReference>
<dbReference type="GO" id="GO:0008286">
    <property type="term" value="P:insulin receptor signaling pathway"/>
    <property type="evidence" value="ECO:0007669"/>
    <property type="project" value="TreeGrafter"/>
</dbReference>
<dbReference type="InterPro" id="IPR035022">
    <property type="entry name" value="PI3kinase_P85_nSH2"/>
</dbReference>
<dbReference type="FunFam" id="3.30.505.10:FF:000100">
    <property type="entry name" value="phosphatidylinositol 3-kinase regulatory subunit gamma"/>
    <property type="match status" value="1"/>
</dbReference>
<dbReference type="Gene3D" id="3.30.505.10">
    <property type="entry name" value="SH2 domain"/>
    <property type="match status" value="2"/>
</dbReference>
<dbReference type="FunFam" id="3.30.505.10:FF:000014">
    <property type="entry name" value="Phosphatidylinositol 3-kinase regulatory subunit alpha"/>
    <property type="match status" value="1"/>
</dbReference>
<keyword evidence="3" id="KW-0175">Coiled coil</keyword>
<proteinExistence type="predicted"/>
<dbReference type="PROSITE" id="PS50001">
    <property type="entry name" value="SH2"/>
    <property type="match status" value="2"/>
</dbReference>
<dbReference type="PRINTS" id="PR00401">
    <property type="entry name" value="SH2DOMAIN"/>
</dbReference>
<evidence type="ECO:0000256" key="3">
    <source>
        <dbReference type="SAM" id="Coils"/>
    </source>
</evidence>
<dbReference type="PANTHER" id="PTHR10155:SF10">
    <property type="entry name" value="PI3K21B, ISOFORM B"/>
    <property type="match status" value="1"/>
</dbReference>
<feature type="coiled-coil region" evidence="3">
    <location>
        <begin position="284"/>
        <end position="325"/>
    </location>
</feature>
<dbReference type="Gene3D" id="1.10.287.1490">
    <property type="match status" value="1"/>
</dbReference>
<dbReference type="CDD" id="cd12923">
    <property type="entry name" value="iSH2_PI3K_IA_R"/>
    <property type="match status" value="1"/>
</dbReference>
<evidence type="ECO:0000313" key="6">
    <source>
        <dbReference type="EMBL" id="JAS11420.1"/>
    </source>
</evidence>
<keyword evidence="1 2" id="KW-0727">SH2 domain</keyword>
<dbReference type="SUPFAM" id="SSF55550">
    <property type="entry name" value="SH2 domain"/>
    <property type="match status" value="2"/>
</dbReference>
<sequence>MALLCRLCQMQNAQETKEPPTVLVHIFCHIFLRPPWKKFFLVVYNTEGHICIMEHLVLYEEESDEVTTMAPALPPRKVSRVTVPTDFENSQSTDMPRSLHEAEWYWGDITRDEVNEKLMDTPDGTFLVRNALSKIGEYTLTLRKGGSNKLIKISHRNGKYGFSEPFKFNTVVELVNFYRTVSLAQYNPTLDIKLLYPVSKFQQDEEIANSSDMEKVAARLVELDKEYIVKTKTYDDYSEEFVLTSKEISLKRQALDAFTETVGMFEEQIKLQEKFQKEAQPHEIKSLIENADILRQRLNSLQESREQLEENFKQQVAYNRTLEREMHALKPEVIQLFKQKEKHTAWLKSRGMKSHRIGDVLSVEKLESVEWPHHDQSTWLLPDCSRAEAERLLINKKDGTFLVRPSRTGQYALSIVCNETTNHCIIYKTERGYGFAEPYNIYVNLESLVLHYAQNSLEEHNDSLTTTLKYPVLAAGSYLTSAGPSSEMVHHSPPPTGYVPFNHSSGLH</sequence>
<evidence type="ECO:0000256" key="4">
    <source>
        <dbReference type="SAM" id="MobiDB-lite"/>
    </source>
</evidence>
<feature type="domain" description="SH2" evidence="5">
    <location>
        <begin position="379"/>
        <end position="472"/>
    </location>
</feature>
<evidence type="ECO:0000256" key="2">
    <source>
        <dbReference type="PROSITE-ProRule" id="PRU00191"/>
    </source>
</evidence>
<feature type="region of interest" description="Disordered" evidence="4">
    <location>
        <begin position="484"/>
        <end position="508"/>
    </location>
</feature>
<dbReference type="GO" id="GO:0005942">
    <property type="term" value="C:phosphatidylinositol 3-kinase complex"/>
    <property type="evidence" value="ECO:0007669"/>
    <property type="project" value="TreeGrafter"/>
</dbReference>
<dbReference type="Pfam" id="PF16454">
    <property type="entry name" value="PI3K_P85_iSH2"/>
    <property type="match status" value="1"/>
</dbReference>
<accession>A0A1B6CDR5</accession>
<dbReference type="PRINTS" id="PR00678">
    <property type="entry name" value="PI3KINASEP85"/>
</dbReference>
<dbReference type="SMART" id="SM00252">
    <property type="entry name" value="SH2"/>
    <property type="match status" value="2"/>
</dbReference>
<dbReference type="InterPro" id="IPR032498">
    <property type="entry name" value="PI3K_P85_iSH2"/>
</dbReference>
<dbReference type="InterPro" id="IPR000980">
    <property type="entry name" value="SH2"/>
</dbReference>
<dbReference type="GO" id="GO:0046935">
    <property type="term" value="F:1-phosphatidylinositol-3-kinase regulator activity"/>
    <property type="evidence" value="ECO:0007669"/>
    <property type="project" value="TreeGrafter"/>
</dbReference>
<dbReference type="EMBL" id="GEDC01010233">
    <property type="protein sequence ID" value="JAS27065.1"/>
    <property type="molecule type" value="Transcribed_RNA"/>
</dbReference>
<organism evidence="6">
    <name type="scientific">Clastoptera arizonana</name>
    <name type="common">Arizona spittle bug</name>
    <dbReference type="NCBI Taxonomy" id="38151"/>
    <lineage>
        <taxon>Eukaryota</taxon>
        <taxon>Metazoa</taxon>
        <taxon>Ecdysozoa</taxon>
        <taxon>Arthropoda</taxon>
        <taxon>Hexapoda</taxon>
        <taxon>Insecta</taxon>
        <taxon>Pterygota</taxon>
        <taxon>Neoptera</taxon>
        <taxon>Paraneoptera</taxon>
        <taxon>Hemiptera</taxon>
        <taxon>Auchenorrhyncha</taxon>
        <taxon>Cercopoidea</taxon>
        <taxon>Clastopteridae</taxon>
        <taxon>Clastoptera</taxon>
    </lineage>
</organism>
<dbReference type="InterPro" id="IPR036860">
    <property type="entry name" value="SH2_dom_sf"/>
</dbReference>
<evidence type="ECO:0000259" key="5">
    <source>
        <dbReference type="PROSITE" id="PS50001"/>
    </source>
</evidence>
<name>A0A1B6CDR5_9HEMI</name>
<evidence type="ECO:0000256" key="1">
    <source>
        <dbReference type="ARBA" id="ARBA00022999"/>
    </source>
</evidence>
<protein>
    <recommendedName>
        <fullName evidence="5">SH2 domain-containing protein</fullName>
    </recommendedName>
</protein>
<dbReference type="PANTHER" id="PTHR10155">
    <property type="entry name" value="PHOSPHATIDYLINOSITOL 3-KINASE REGULATORY SUBUNIT"/>
    <property type="match status" value="1"/>
</dbReference>
<feature type="domain" description="SH2" evidence="5">
    <location>
        <begin position="104"/>
        <end position="198"/>
    </location>
</feature>
<dbReference type="AlphaFoldDB" id="A0A1B6CDR5"/>
<evidence type="ECO:0000313" key="7">
    <source>
        <dbReference type="EMBL" id="JAS27065.1"/>
    </source>
</evidence>